<protein>
    <submittedName>
        <fullName evidence="2">Dynamin central domain-containing protein</fullName>
    </submittedName>
</protein>
<dbReference type="Proteomes" id="UP000245207">
    <property type="component" value="Unassembled WGS sequence"/>
</dbReference>
<sequence length="192" mass="21458">MDFGRRGDACLMQVRTLNAYHVKEGEKPSKIISPHLNVGAPILPDASNGNTSVVKTASGLAKFEFVQLFENLAKDFCRTGAMAVHNGELFGKLLGVDTDAGDWKTNMLVEQDENAKAEEMMKADLAFASATTLMAAQFVEVYEVPFEVLIRRQIALLLDPSVQSARFNYDELIKMSHRCMENERQRFPVLKK</sequence>
<keyword evidence="3" id="KW-1185">Reference proteome</keyword>
<evidence type="ECO:0000313" key="3">
    <source>
        <dbReference type="Proteomes" id="UP000245207"/>
    </source>
</evidence>
<evidence type="ECO:0000259" key="1">
    <source>
        <dbReference type="Pfam" id="PF01031"/>
    </source>
</evidence>
<feature type="domain" description="Dynamin stalk" evidence="1">
    <location>
        <begin position="142"/>
        <end position="192"/>
    </location>
</feature>
<proteinExistence type="predicted"/>
<gene>
    <name evidence="2" type="ORF">CTI12_AA399740</name>
</gene>
<dbReference type="OrthoDB" id="5061070at2759"/>
<dbReference type="Gene3D" id="1.20.120.1240">
    <property type="entry name" value="Dynamin, middle domain"/>
    <property type="match status" value="1"/>
</dbReference>
<dbReference type="AlphaFoldDB" id="A0A2U1MB53"/>
<evidence type="ECO:0000313" key="2">
    <source>
        <dbReference type="EMBL" id="PWA58479.1"/>
    </source>
</evidence>
<dbReference type="STRING" id="35608.A0A2U1MB53"/>
<dbReference type="InterPro" id="IPR000375">
    <property type="entry name" value="Dynamin_stalk"/>
</dbReference>
<dbReference type="EMBL" id="PKPP01005884">
    <property type="protein sequence ID" value="PWA58479.1"/>
    <property type="molecule type" value="Genomic_DNA"/>
</dbReference>
<reference evidence="2 3" key="1">
    <citation type="journal article" date="2018" name="Mol. Plant">
        <title>The genome of Artemisia annua provides insight into the evolution of Asteraceae family and artemisinin biosynthesis.</title>
        <authorList>
            <person name="Shen Q."/>
            <person name="Zhang L."/>
            <person name="Liao Z."/>
            <person name="Wang S."/>
            <person name="Yan T."/>
            <person name="Shi P."/>
            <person name="Liu M."/>
            <person name="Fu X."/>
            <person name="Pan Q."/>
            <person name="Wang Y."/>
            <person name="Lv Z."/>
            <person name="Lu X."/>
            <person name="Zhang F."/>
            <person name="Jiang W."/>
            <person name="Ma Y."/>
            <person name="Chen M."/>
            <person name="Hao X."/>
            <person name="Li L."/>
            <person name="Tang Y."/>
            <person name="Lv G."/>
            <person name="Zhou Y."/>
            <person name="Sun X."/>
            <person name="Brodelius P.E."/>
            <person name="Rose J.K.C."/>
            <person name="Tang K."/>
        </authorList>
    </citation>
    <scope>NUCLEOTIDE SEQUENCE [LARGE SCALE GENOMIC DNA]</scope>
    <source>
        <strain evidence="3">cv. Huhao1</strain>
        <tissue evidence="2">Leaf</tissue>
    </source>
</reference>
<accession>A0A2U1MB53</accession>
<dbReference type="Pfam" id="PF01031">
    <property type="entry name" value="Dynamin_M"/>
    <property type="match status" value="1"/>
</dbReference>
<comment type="caution">
    <text evidence="2">The sequence shown here is derived from an EMBL/GenBank/DDBJ whole genome shotgun (WGS) entry which is preliminary data.</text>
</comment>
<name>A0A2U1MB53_ARTAN</name>
<organism evidence="2 3">
    <name type="scientific">Artemisia annua</name>
    <name type="common">Sweet wormwood</name>
    <dbReference type="NCBI Taxonomy" id="35608"/>
    <lineage>
        <taxon>Eukaryota</taxon>
        <taxon>Viridiplantae</taxon>
        <taxon>Streptophyta</taxon>
        <taxon>Embryophyta</taxon>
        <taxon>Tracheophyta</taxon>
        <taxon>Spermatophyta</taxon>
        <taxon>Magnoliopsida</taxon>
        <taxon>eudicotyledons</taxon>
        <taxon>Gunneridae</taxon>
        <taxon>Pentapetalae</taxon>
        <taxon>asterids</taxon>
        <taxon>campanulids</taxon>
        <taxon>Asterales</taxon>
        <taxon>Asteraceae</taxon>
        <taxon>Asteroideae</taxon>
        <taxon>Anthemideae</taxon>
        <taxon>Artemisiinae</taxon>
        <taxon>Artemisia</taxon>
    </lineage>
</organism>